<evidence type="ECO:0008006" key="2">
    <source>
        <dbReference type="Google" id="ProtNLM"/>
    </source>
</evidence>
<dbReference type="AlphaFoldDB" id="A0A644ZWG8"/>
<comment type="caution">
    <text evidence="1">The sequence shown here is derived from an EMBL/GenBank/DDBJ whole genome shotgun (WGS) entry which is preliminary data.</text>
</comment>
<proteinExistence type="predicted"/>
<name>A0A644ZWG8_9ZZZZ</name>
<dbReference type="EMBL" id="VSSQ01010740">
    <property type="protein sequence ID" value="MPM45097.1"/>
    <property type="molecule type" value="Genomic_DNA"/>
</dbReference>
<organism evidence="1">
    <name type="scientific">bioreactor metagenome</name>
    <dbReference type="NCBI Taxonomy" id="1076179"/>
    <lineage>
        <taxon>unclassified sequences</taxon>
        <taxon>metagenomes</taxon>
        <taxon>ecological metagenomes</taxon>
    </lineage>
</organism>
<dbReference type="InterPro" id="IPR025619">
    <property type="entry name" value="YlzJ"/>
</dbReference>
<accession>A0A644ZWG8</accession>
<reference evidence="1" key="1">
    <citation type="submission" date="2019-08" db="EMBL/GenBank/DDBJ databases">
        <authorList>
            <person name="Kucharzyk K."/>
            <person name="Murdoch R.W."/>
            <person name="Higgins S."/>
            <person name="Loffler F."/>
        </authorList>
    </citation>
    <scope>NUCLEOTIDE SEQUENCE</scope>
</reference>
<evidence type="ECO:0000313" key="1">
    <source>
        <dbReference type="EMBL" id="MPM45097.1"/>
    </source>
</evidence>
<protein>
    <recommendedName>
        <fullName evidence="2">YlzJ-like protein</fullName>
    </recommendedName>
</protein>
<dbReference type="Pfam" id="PF14035">
    <property type="entry name" value="YlzJ"/>
    <property type="match status" value="1"/>
</dbReference>
<sequence length="72" mass="8316">MILWTVMPLELVFGQQDVSNPYEEIDYAGTKMMVEKMPFNQCRVVRILSSNPMDYLRSDIQPGVVLSYQPMA</sequence>
<gene>
    <name evidence="1" type="ORF">SDC9_91782</name>
</gene>